<dbReference type="EMBL" id="FNIM01000001">
    <property type="protein sequence ID" value="SDN29619.1"/>
    <property type="molecule type" value="Genomic_DNA"/>
</dbReference>
<reference evidence="4" key="1">
    <citation type="submission" date="2016-10" db="EMBL/GenBank/DDBJ databases">
        <authorList>
            <person name="Varghese N."/>
            <person name="Submissions S."/>
        </authorList>
    </citation>
    <scope>NUCLEOTIDE SEQUENCE [LARGE SCALE GENOMIC DNA]</scope>
    <source>
        <strain evidence="4">DSM 27982</strain>
    </source>
</reference>
<protein>
    <submittedName>
        <fullName evidence="3">Uncharacterized protein</fullName>
    </submittedName>
</protein>
<name>A0A1H0A7I2_9ACTO</name>
<feature type="chain" id="PRO_5039311780" evidence="2">
    <location>
        <begin position="30"/>
        <end position="237"/>
    </location>
</feature>
<organism evidence="3 4">
    <name type="scientific">Actinomyces ruminicola</name>
    <dbReference type="NCBI Taxonomy" id="332524"/>
    <lineage>
        <taxon>Bacteria</taxon>
        <taxon>Bacillati</taxon>
        <taxon>Actinomycetota</taxon>
        <taxon>Actinomycetes</taxon>
        <taxon>Actinomycetales</taxon>
        <taxon>Actinomycetaceae</taxon>
        <taxon>Actinomyces</taxon>
    </lineage>
</organism>
<keyword evidence="2" id="KW-0732">Signal</keyword>
<gene>
    <name evidence="3" type="ORF">SAMN05216355_101621</name>
</gene>
<sequence length="237" mass="24655">MAYSPRPIAVGTPRRRLLGLIAGSSAVAAAGMLAACSPNEPSEDAGGAEGRTTRDSDAGSADAPDVKAAPLAVTGQAVQPVTGIQLTLPGDVQALTPERVGEGRTQVTYVWADGDDWGYLVVEGPNSYAADEQSAAMIAANAERQRLIAALITPSEPRKLEWEGFAQCVQLTWSQRTVPPGWSQETPVDALALLCVAEGGRAYTVVAYGPRNTLEKTYAYAALCSATAMDSAESSQG</sequence>
<dbReference type="AlphaFoldDB" id="A0A1H0A7I2"/>
<evidence type="ECO:0000256" key="2">
    <source>
        <dbReference type="SAM" id="SignalP"/>
    </source>
</evidence>
<accession>A0A1H0A7I2</accession>
<evidence type="ECO:0000256" key="1">
    <source>
        <dbReference type="SAM" id="MobiDB-lite"/>
    </source>
</evidence>
<feature type="signal peptide" evidence="2">
    <location>
        <begin position="1"/>
        <end position="29"/>
    </location>
</feature>
<evidence type="ECO:0000313" key="4">
    <source>
        <dbReference type="Proteomes" id="UP000198541"/>
    </source>
</evidence>
<keyword evidence="4" id="KW-1185">Reference proteome</keyword>
<dbReference type="STRING" id="332524.SAMN04487766_11370"/>
<dbReference type="Proteomes" id="UP000198541">
    <property type="component" value="Unassembled WGS sequence"/>
</dbReference>
<dbReference type="RefSeq" id="WP_143013680.1">
    <property type="nucleotide sequence ID" value="NZ_FNIM01000001.1"/>
</dbReference>
<feature type="region of interest" description="Disordered" evidence="1">
    <location>
        <begin position="37"/>
        <end position="64"/>
    </location>
</feature>
<proteinExistence type="predicted"/>
<evidence type="ECO:0000313" key="3">
    <source>
        <dbReference type="EMBL" id="SDN29619.1"/>
    </source>
</evidence>